<accession>F0ZG83</accession>
<sequence>VKRIDLRKNRFSGKVDESWCNVFFLLNNNNLSGPLPDCIKCYLDDFELSNRLSGNNLDLTQSCSPDKIIPNIFYDSNDGYVYLFGLNLGFSNETIKTQPSINFEAAIIPSSLYRGKFNPTTNPDDHDAILVEFLTPGYSYTISLHDKIDPNVKSLAQYNNLISIDGDFFSYNKTDIKVTIGNSLNCNIIGCTFYQINCTIFQVDQSEEKNITILVKNRSTIITSMINKVINQCPSEDCNGNGQCNTESETIVSIQIKNLSSKFQTYISQISYECIKPDCDGNGECNHYNGQCECYKGWITKPNQTCDTPDHYLYSNSQVESTTGGIIKLYGWYGYPNNQLSVIIGNQNCQIGFQNASLIECKLNGGSGLKSIKITQNGIEWSGSIYPYYDPSFLCPSNCGAPSKGKCNTKTGECVCETNYFGFDCQSTNSSSNTNTTISDQGSVVISDEYIEFLLSIDSIIEYDINSKIVSIGNLTNQWKKLNNSDDPNISIFLQEKYNATILLTVEEVKQTKNFSFADNNFTIYSGGIKISINISNWQYSSSLNYLQLVLKSAIDDKELKIGNTDCVEQTVIESESNTESLSDSVNYLKISKYGKSLYGRFQNKMLSNLRSTLITTKIKSKDNGIVILTIDLPHCNECILDPGKYYIIFQS</sequence>
<dbReference type="InterPro" id="IPR000742">
    <property type="entry name" value="EGF"/>
</dbReference>
<evidence type="ECO:0000313" key="3">
    <source>
        <dbReference type="Proteomes" id="UP000001064"/>
    </source>
</evidence>
<feature type="non-terminal residue" evidence="2">
    <location>
        <position position="652"/>
    </location>
</feature>
<protein>
    <recommendedName>
        <fullName evidence="1">EGF-like domain-containing protein</fullName>
    </recommendedName>
</protein>
<dbReference type="eggNOG" id="ENOG502SC7H">
    <property type="taxonomic scope" value="Eukaryota"/>
</dbReference>
<dbReference type="EMBL" id="GL871009">
    <property type="protein sequence ID" value="EGC37073.1"/>
    <property type="molecule type" value="Genomic_DNA"/>
</dbReference>
<dbReference type="OrthoDB" id="26095at2759"/>
<dbReference type="Gene3D" id="2.60.40.10">
    <property type="entry name" value="Immunoglobulins"/>
    <property type="match status" value="1"/>
</dbReference>
<reference evidence="3" key="1">
    <citation type="journal article" date="2011" name="Genome Biol.">
        <title>Comparative genomics of the social amoebae Dictyostelium discoideum and Dictyostelium purpureum.</title>
        <authorList>
            <consortium name="US DOE Joint Genome Institute (JGI-PGF)"/>
            <person name="Sucgang R."/>
            <person name="Kuo A."/>
            <person name="Tian X."/>
            <person name="Salerno W."/>
            <person name="Parikh A."/>
            <person name="Feasley C.L."/>
            <person name="Dalin E."/>
            <person name="Tu H."/>
            <person name="Huang E."/>
            <person name="Barry K."/>
            <person name="Lindquist E."/>
            <person name="Shapiro H."/>
            <person name="Bruce D."/>
            <person name="Schmutz J."/>
            <person name="Salamov A."/>
            <person name="Fey P."/>
            <person name="Gaudet P."/>
            <person name="Anjard C."/>
            <person name="Babu M.M."/>
            <person name="Basu S."/>
            <person name="Bushmanova Y."/>
            <person name="van der Wel H."/>
            <person name="Katoh-Kurasawa M."/>
            <person name="Dinh C."/>
            <person name="Coutinho P.M."/>
            <person name="Saito T."/>
            <person name="Elias M."/>
            <person name="Schaap P."/>
            <person name="Kay R.R."/>
            <person name="Henrissat B."/>
            <person name="Eichinger L."/>
            <person name="Rivero F."/>
            <person name="Putnam N.H."/>
            <person name="West C.M."/>
            <person name="Loomis W.F."/>
            <person name="Chisholm R.L."/>
            <person name="Shaulsky G."/>
            <person name="Strassmann J.E."/>
            <person name="Queller D.C."/>
            <person name="Kuspa A."/>
            <person name="Grigoriev I.V."/>
        </authorList>
    </citation>
    <scope>NUCLEOTIDE SEQUENCE [LARGE SCALE GENOMIC DNA]</scope>
    <source>
        <strain evidence="3">QSDP1</strain>
    </source>
</reference>
<keyword evidence="3" id="KW-1185">Reference proteome</keyword>
<dbReference type="InterPro" id="IPR013783">
    <property type="entry name" value="Ig-like_fold"/>
</dbReference>
<evidence type="ECO:0000259" key="1">
    <source>
        <dbReference type="PROSITE" id="PS01186"/>
    </source>
</evidence>
<dbReference type="PANTHER" id="PTHR24032:SF39">
    <property type="entry name" value="EGF-LIKE DOMAIN-CONTAINING PROTEIN"/>
    <property type="match status" value="1"/>
</dbReference>
<dbReference type="Pfam" id="PF22933">
    <property type="entry name" value="ComC_SSD"/>
    <property type="match status" value="1"/>
</dbReference>
<dbReference type="Pfam" id="PF24143">
    <property type="entry name" value="Beta-sand_ComC_2nd"/>
    <property type="match status" value="1"/>
</dbReference>
<dbReference type="InParanoid" id="F0ZG83"/>
<dbReference type="InterPro" id="IPR054484">
    <property type="entry name" value="ComC_SSD"/>
</dbReference>
<dbReference type="InterPro" id="IPR053331">
    <property type="entry name" value="EGF-like_comC"/>
</dbReference>
<dbReference type="RefSeq" id="XP_003286430.1">
    <property type="nucleotide sequence ID" value="XM_003286382.1"/>
</dbReference>
<dbReference type="GeneID" id="10503812"/>
<dbReference type="PANTHER" id="PTHR24032">
    <property type="entry name" value="EGF-LIKE DOMAIN-CONTAINING PROTEIN-RELATED-RELATED"/>
    <property type="match status" value="1"/>
</dbReference>
<proteinExistence type="predicted"/>
<gene>
    <name evidence="2" type="ORF">DICPUDRAFT_30913</name>
</gene>
<dbReference type="VEuPathDB" id="AmoebaDB:DICPUDRAFT_30913"/>
<dbReference type="OMA" id="QINCTIF"/>
<dbReference type="PROSITE" id="PS01186">
    <property type="entry name" value="EGF_2"/>
    <property type="match status" value="1"/>
</dbReference>
<dbReference type="Proteomes" id="UP000001064">
    <property type="component" value="Unassembled WGS sequence"/>
</dbReference>
<evidence type="ECO:0000313" key="2">
    <source>
        <dbReference type="EMBL" id="EGC37073.1"/>
    </source>
</evidence>
<feature type="domain" description="EGF-like" evidence="1">
    <location>
        <begin position="292"/>
        <end position="306"/>
    </location>
</feature>
<organism evidence="2 3">
    <name type="scientific">Dictyostelium purpureum</name>
    <name type="common">Slime mold</name>
    <dbReference type="NCBI Taxonomy" id="5786"/>
    <lineage>
        <taxon>Eukaryota</taxon>
        <taxon>Amoebozoa</taxon>
        <taxon>Evosea</taxon>
        <taxon>Eumycetozoa</taxon>
        <taxon>Dictyostelia</taxon>
        <taxon>Dictyosteliales</taxon>
        <taxon>Dictyosteliaceae</taxon>
        <taxon>Dictyostelium</taxon>
    </lineage>
</organism>
<name>F0ZG83_DICPU</name>
<dbReference type="InterPro" id="IPR057015">
    <property type="entry name" value="B-sand_ComC_2nd"/>
</dbReference>
<dbReference type="KEGG" id="dpp:DICPUDRAFT_30913"/>
<dbReference type="AlphaFoldDB" id="F0ZG83"/>